<gene>
    <name evidence="1" type="ORF">S03H2_55445</name>
</gene>
<evidence type="ECO:0000313" key="1">
    <source>
        <dbReference type="EMBL" id="GAH80334.1"/>
    </source>
</evidence>
<sequence length="61" mass="7364">MYERKYRSFPANSVRFLLKFNSFKEMKEFVSSKEFQKINADLANLTLLKNVKIQFETRPKL</sequence>
<reference evidence="1" key="1">
    <citation type="journal article" date="2014" name="Front. Microbiol.">
        <title>High frequency of phylogenetically diverse reductive dehalogenase-homologous genes in deep subseafloor sedimentary metagenomes.</title>
        <authorList>
            <person name="Kawai M."/>
            <person name="Futagami T."/>
            <person name="Toyoda A."/>
            <person name="Takaki Y."/>
            <person name="Nishi S."/>
            <person name="Hori S."/>
            <person name="Arai W."/>
            <person name="Tsubouchi T."/>
            <person name="Morono Y."/>
            <person name="Uchiyama I."/>
            <person name="Ito T."/>
            <person name="Fujiyama A."/>
            <person name="Inagaki F."/>
            <person name="Takami H."/>
        </authorList>
    </citation>
    <scope>NUCLEOTIDE SEQUENCE</scope>
    <source>
        <strain evidence="1">Expedition CK06-06</strain>
    </source>
</reference>
<comment type="caution">
    <text evidence="1">The sequence shown here is derived from an EMBL/GenBank/DDBJ whole genome shotgun (WGS) entry which is preliminary data.</text>
</comment>
<proteinExistence type="predicted"/>
<accession>X1JPX0</accession>
<dbReference type="EMBL" id="BARU01035410">
    <property type="protein sequence ID" value="GAH80334.1"/>
    <property type="molecule type" value="Genomic_DNA"/>
</dbReference>
<protein>
    <submittedName>
        <fullName evidence="1">Uncharacterized protein</fullName>
    </submittedName>
</protein>
<organism evidence="1">
    <name type="scientific">marine sediment metagenome</name>
    <dbReference type="NCBI Taxonomy" id="412755"/>
    <lineage>
        <taxon>unclassified sequences</taxon>
        <taxon>metagenomes</taxon>
        <taxon>ecological metagenomes</taxon>
    </lineage>
</organism>
<dbReference type="AlphaFoldDB" id="X1JPX0"/>
<name>X1JPX0_9ZZZZ</name>